<sequence length="214" mass="24514">MSEKINIDIVSDVVCPWCIIGYKRLEKAIEELGLQDHVAIEWQPFQLNPYVGEEGENLREHLMKKYGNSKEDGIRSRQQLTNLGEELGFSFNFFDDMKTYNTRDAHLLLDYAKSQGKQMVLQQRLFDAYFSEQQNISDREVLAKLLADVGLNTRAAMAVLDDEVTTETLEVNLTYWRELGVSSVPTIVFNRESAVTGAQPVDVLKQILKELYSQ</sequence>
<keyword evidence="3" id="KW-1185">Reference proteome</keyword>
<dbReference type="PANTHER" id="PTHR13887">
    <property type="entry name" value="GLUTATHIONE S-TRANSFERASE KAPPA"/>
    <property type="match status" value="1"/>
</dbReference>
<comment type="caution">
    <text evidence="2">The sequence shown here is derived from an EMBL/GenBank/DDBJ whole genome shotgun (WGS) entry which is preliminary data.</text>
</comment>
<feature type="domain" description="DSBA-like thioredoxin" evidence="1">
    <location>
        <begin position="7"/>
        <end position="208"/>
    </location>
</feature>
<dbReference type="SUPFAM" id="SSF52833">
    <property type="entry name" value="Thioredoxin-like"/>
    <property type="match status" value="1"/>
</dbReference>
<gene>
    <name evidence="2" type="ORF">A1OK_09790</name>
</gene>
<dbReference type="RefSeq" id="WP_016959137.1">
    <property type="nucleotide sequence ID" value="NZ_AJWN02000058.1"/>
</dbReference>
<proteinExistence type="predicted"/>
<evidence type="ECO:0000313" key="3">
    <source>
        <dbReference type="Proteomes" id="UP000095039"/>
    </source>
</evidence>
<dbReference type="EMBL" id="AJWN02000058">
    <property type="protein sequence ID" value="OEE60822.1"/>
    <property type="molecule type" value="Genomic_DNA"/>
</dbReference>
<protein>
    <submittedName>
        <fullName evidence="2">Thioredoxin</fullName>
    </submittedName>
</protein>
<accession>A0A1E5C6K6</accession>
<dbReference type="AlphaFoldDB" id="A0A1E5C6K6"/>
<dbReference type="GO" id="GO:0016491">
    <property type="term" value="F:oxidoreductase activity"/>
    <property type="evidence" value="ECO:0007669"/>
    <property type="project" value="InterPro"/>
</dbReference>
<dbReference type="InterPro" id="IPR036249">
    <property type="entry name" value="Thioredoxin-like_sf"/>
</dbReference>
<dbReference type="Gene3D" id="3.40.30.10">
    <property type="entry name" value="Glutaredoxin"/>
    <property type="match status" value="1"/>
</dbReference>
<dbReference type="InterPro" id="IPR001853">
    <property type="entry name" value="DSBA-like_thioredoxin_dom"/>
</dbReference>
<evidence type="ECO:0000259" key="1">
    <source>
        <dbReference type="Pfam" id="PF01323"/>
    </source>
</evidence>
<dbReference type="PANTHER" id="PTHR13887:SF41">
    <property type="entry name" value="THIOREDOXIN SUPERFAMILY PROTEIN"/>
    <property type="match status" value="1"/>
</dbReference>
<organism evidence="2 3">
    <name type="scientific">Enterovibrio norvegicus FF-454</name>
    <dbReference type="NCBI Taxonomy" id="1185651"/>
    <lineage>
        <taxon>Bacteria</taxon>
        <taxon>Pseudomonadati</taxon>
        <taxon>Pseudomonadota</taxon>
        <taxon>Gammaproteobacteria</taxon>
        <taxon>Vibrionales</taxon>
        <taxon>Vibrionaceae</taxon>
        <taxon>Enterovibrio</taxon>
    </lineage>
</organism>
<reference evidence="2 3" key="1">
    <citation type="journal article" date="2012" name="Science">
        <title>Ecological populations of bacteria act as socially cohesive units of antibiotic production and resistance.</title>
        <authorList>
            <person name="Cordero O.X."/>
            <person name="Wildschutte H."/>
            <person name="Kirkup B."/>
            <person name="Proehl S."/>
            <person name="Ngo L."/>
            <person name="Hussain F."/>
            <person name="Le Roux F."/>
            <person name="Mincer T."/>
            <person name="Polz M.F."/>
        </authorList>
    </citation>
    <scope>NUCLEOTIDE SEQUENCE [LARGE SCALE GENOMIC DNA]</scope>
    <source>
        <strain evidence="2 3">FF-454</strain>
    </source>
</reference>
<dbReference type="CDD" id="cd03024">
    <property type="entry name" value="DsbA_FrnE"/>
    <property type="match status" value="1"/>
</dbReference>
<dbReference type="Pfam" id="PF01323">
    <property type="entry name" value="DSBA"/>
    <property type="match status" value="1"/>
</dbReference>
<evidence type="ECO:0000313" key="2">
    <source>
        <dbReference type="EMBL" id="OEE60822.1"/>
    </source>
</evidence>
<name>A0A1E5C6K6_9GAMM</name>
<dbReference type="Proteomes" id="UP000095039">
    <property type="component" value="Unassembled WGS sequence"/>
</dbReference>